<dbReference type="GO" id="GO:0045116">
    <property type="term" value="P:protein neddylation"/>
    <property type="evidence" value="ECO:0007669"/>
    <property type="project" value="UniProtKB-UniRule"/>
</dbReference>
<name>A0A448YPU2_BRENA</name>
<dbReference type="InParanoid" id="A0A448YPU2"/>
<feature type="active site" description="Glycyl thioester intermediate" evidence="12">
    <location>
        <position position="196"/>
    </location>
</feature>
<protein>
    <recommendedName>
        <fullName evidence="4 13">NEDD8-activating enzyme E1 catalytic subunit</fullName>
        <ecNumber evidence="10 13">6.2.1.64</ecNumber>
    </recommendedName>
</protein>
<evidence type="ECO:0000256" key="11">
    <source>
        <dbReference type="ARBA" id="ARBA00024626"/>
    </source>
</evidence>
<dbReference type="FunFam" id="1.10.10.520:FF:000001">
    <property type="entry name" value="NEDD8-activating enzyme E1 catalytic subunit"/>
    <property type="match status" value="1"/>
</dbReference>
<dbReference type="InterPro" id="IPR000594">
    <property type="entry name" value="ThiF_NAD_FAD-bd"/>
</dbReference>
<dbReference type="SUPFAM" id="SSF69572">
    <property type="entry name" value="Activating enzymes of the ubiquitin-like proteins"/>
    <property type="match status" value="1"/>
</dbReference>
<dbReference type="PANTHER" id="PTHR10953:SF6">
    <property type="entry name" value="NEDD8-ACTIVATING ENZYME E1 CATALYTIC SUBUNIT"/>
    <property type="match status" value="1"/>
</dbReference>
<dbReference type="InterPro" id="IPR045886">
    <property type="entry name" value="ThiF/MoeB/HesA"/>
</dbReference>
<dbReference type="STRING" id="13370.A0A448YPU2"/>
<keyword evidence="16" id="KW-1185">Reference proteome</keyword>
<dbReference type="AlphaFoldDB" id="A0A448YPU2"/>
<keyword evidence="6 13" id="KW-0436">Ligase</keyword>
<feature type="domain" description="THIF-type NAD/FAD binding fold" evidence="14">
    <location>
        <begin position="28"/>
        <end position="296"/>
    </location>
</feature>
<dbReference type="InterPro" id="IPR035985">
    <property type="entry name" value="Ubiquitin-activating_enz"/>
</dbReference>
<comment type="similarity">
    <text evidence="3 13">Belongs to the ubiquitin-activating E1 family. UBA3 subfamily.</text>
</comment>
<keyword evidence="9 13" id="KW-0067">ATP-binding</keyword>
<proteinExistence type="inferred from homology"/>
<evidence type="ECO:0000256" key="5">
    <source>
        <dbReference type="ARBA" id="ARBA00022490"/>
    </source>
</evidence>
<dbReference type="Gene3D" id="3.40.50.720">
    <property type="entry name" value="NAD(P)-binding Rossmann-like Domain"/>
    <property type="match status" value="1"/>
</dbReference>
<evidence type="ECO:0000256" key="6">
    <source>
        <dbReference type="ARBA" id="ARBA00022598"/>
    </source>
</evidence>
<evidence type="ECO:0000256" key="2">
    <source>
        <dbReference type="ARBA" id="ARBA00005032"/>
    </source>
</evidence>
<dbReference type="EMBL" id="CAACVR010000034">
    <property type="protein sequence ID" value="VEU22952.1"/>
    <property type="molecule type" value="Genomic_DNA"/>
</dbReference>
<evidence type="ECO:0000256" key="4">
    <source>
        <dbReference type="ARBA" id="ARBA00015203"/>
    </source>
</evidence>
<dbReference type="GO" id="GO:0005634">
    <property type="term" value="C:nucleus"/>
    <property type="evidence" value="ECO:0007669"/>
    <property type="project" value="TreeGrafter"/>
</dbReference>
<evidence type="ECO:0000256" key="12">
    <source>
        <dbReference type="PROSITE-ProRule" id="PRU10132"/>
    </source>
</evidence>
<dbReference type="Pfam" id="PF00899">
    <property type="entry name" value="ThiF"/>
    <property type="match status" value="1"/>
</dbReference>
<dbReference type="Gene3D" id="1.10.10.520">
    <property type="entry name" value="Ubiquitin activating enzymes (Uba3). Chain: B, domain 2"/>
    <property type="match status" value="1"/>
</dbReference>
<evidence type="ECO:0000313" key="16">
    <source>
        <dbReference type="Proteomes" id="UP000290900"/>
    </source>
</evidence>
<dbReference type="GO" id="GO:0005737">
    <property type="term" value="C:cytoplasm"/>
    <property type="evidence" value="ECO:0007669"/>
    <property type="project" value="UniProtKB-SubCell"/>
</dbReference>
<dbReference type="GO" id="GO:0005524">
    <property type="term" value="F:ATP binding"/>
    <property type="evidence" value="ECO:0007669"/>
    <property type="project" value="UniProtKB-UniRule"/>
</dbReference>
<keyword evidence="7 13" id="KW-0547">Nucleotide-binding</keyword>
<dbReference type="PANTHER" id="PTHR10953">
    <property type="entry name" value="UBIQUITIN-ACTIVATING ENZYME E1"/>
    <property type="match status" value="1"/>
</dbReference>
<organism evidence="15 16">
    <name type="scientific">Brettanomyces naardenensis</name>
    <name type="common">Yeast</name>
    <dbReference type="NCBI Taxonomy" id="13370"/>
    <lineage>
        <taxon>Eukaryota</taxon>
        <taxon>Fungi</taxon>
        <taxon>Dikarya</taxon>
        <taxon>Ascomycota</taxon>
        <taxon>Saccharomycotina</taxon>
        <taxon>Pichiomycetes</taxon>
        <taxon>Pichiales</taxon>
        <taxon>Pichiaceae</taxon>
        <taxon>Brettanomyces</taxon>
    </lineage>
</organism>
<dbReference type="InterPro" id="IPR033127">
    <property type="entry name" value="UBQ-activ_enz_E1_Cys_AS"/>
</dbReference>
<evidence type="ECO:0000256" key="8">
    <source>
        <dbReference type="ARBA" id="ARBA00022786"/>
    </source>
</evidence>
<comment type="catalytic activity">
    <reaction evidence="11 13">
        <text>ATP + [NEDD8 protein] + [E1 NEDD8-activating enzyme]-L-cysteine = AMP + diphosphate + [E1 NEDD8-activating enzyme]-S-[NEDD8 protein]-yl-L-cysteine.</text>
        <dbReference type="EC" id="6.2.1.64"/>
    </reaction>
</comment>
<evidence type="ECO:0000256" key="7">
    <source>
        <dbReference type="ARBA" id="ARBA00022741"/>
    </source>
</evidence>
<reference evidence="15 16" key="1">
    <citation type="submission" date="2018-12" db="EMBL/GenBank/DDBJ databases">
        <authorList>
            <person name="Tiukova I."/>
            <person name="Dainat J."/>
        </authorList>
    </citation>
    <scope>NUCLEOTIDE SEQUENCE [LARGE SCALE GENOMIC DNA]</scope>
</reference>
<evidence type="ECO:0000256" key="10">
    <source>
        <dbReference type="ARBA" id="ARBA00023624"/>
    </source>
</evidence>
<evidence type="ECO:0000256" key="9">
    <source>
        <dbReference type="ARBA" id="ARBA00022840"/>
    </source>
</evidence>
<evidence type="ECO:0000256" key="13">
    <source>
        <dbReference type="RuleBase" id="RU368009"/>
    </source>
</evidence>
<evidence type="ECO:0000313" key="15">
    <source>
        <dbReference type="EMBL" id="VEU22952.1"/>
    </source>
</evidence>
<dbReference type="EC" id="6.2.1.64" evidence="10 13"/>
<keyword evidence="8 13" id="KW-0833">Ubl conjugation pathway</keyword>
<dbReference type="PROSITE" id="PS00865">
    <property type="entry name" value="UBIQUITIN_ACTIVAT_2"/>
    <property type="match status" value="1"/>
</dbReference>
<sequence length="414" mass="46838">MSNTELSTYSILESSGPFTDPEYTPEFGKDELSKAKILVVGAGGLGCEILKDLALSSFTDIECIDMDTIELSNLNRQFLFRESDVGKSKAKVAAKFVSRVVKDVKIVAHFNRIQDFDTDFYRRFTLIICGLDNIEARSWINKMVVDIALHHEELIPLIDGGTEGFQGSVKLMIPTITACFECYMKLVPKQTTYPLCTLASTPRLPEHCIEWAHQLEWPRVYSGKKFDPDDPEDVETMYMMSLKRARQFGIDGVTKSKTLGVVKNIIPAIASTNAVIAAACCNEAFKFVTSCNPNMVDSMYYNGEVGVVLASDEYHKVPGCPVCGNTVEEITVRDDITVKDFARYIKEKYELIEPDIFYQEKDLYNFKGNMKNGERRLRDEVAFEREGSNWRCQYELIAVDRGGKQVRLDITLEQ</sequence>
<dbReference type="OrthoDB" id="10255449at2759"/>
<dbReference type="Proteomes" id="UP000290900">
    <property type="component" value="Unassembled WGS sequence"/>
</dbReference>
<comment type="function">
    <text evidence="13">Catalytic subunit of the dimeric E1 enzyme, which activates NEDD8.</text>
</comment>
<dbReference type="InterPro" id="IPR023318">
    <property type="entry name" value="Ub_act_enz_dom_a_sf"/>
</dbReference>
<dbReference type="GO" id="GO:0019781">
    <property type="term" value="F:NEDD8 activating enzyme activity"/>
    <property type="evidence" value="ECO:0007669"/>
    <property type="project" value="UniProtKB-UniRule"/>
</dbReference>
<evidence type="ECO:0000259" key="14">
    <source>
        <dbReference type="Pfam" id="PF00899"/>
    </source>
</evidence>
<comment type="pathway">
    <text evidence="2 13">Protein modification; protein neddylation.</text>
</comment>
<keyword evidence="5" id="KW-0963">Cytoplasm</keyword>
<evidence type="ECO:0000256" key="3">
    <source>
        <dbReference type="ARBA" id="ARBA00006310"/>
    </source>
</evidence>
<accession>A0A448YPU2</accession>
<dbReference type="UniPathway" id="UPA00885"/>
<evidence type="ECO:0000256" key="1">
    <source>
        <dbReference type="ARBA" id="ARBA00004496"/>
    </source>
</evidence>
<gene>
    <name evidence="15" type="ORF">BRENAR_LOCUS3683</name>
</gene>
<dbReference type="FunCoup" id="A0A448YPU2">
    <property type="interactions" value="1230"/>
</dbReference>
<comment type="subcellular location">
    <subcellularLocation>
        <location evidence="1">Cytoplasm</location>
    </subcellularLocation>
</comment>